<reference evidence="2 3" key="1">
    <citation type="submission" date="2018-03" db="EMBL/GenBank/DDBJ databases">
        <title>Whole genome sequencing of Histamine producing bacteria.</title>
        <authorList>
            <person name="Butler K."/>
        </authorList>
    </citation>
    <scope>NUCLEOTIDE SEQUENCE [LARGE SCALE GENOMIC DNA]</scope>
    <source>
        <strain evidence="2 3">ATCC 19614</strain>
    </source>
</reference>
<evidence type="ECO:0008006" key="4">
    <source>
        <dbReference type="Google" id="ProtNLM"/>
    </source>
</evidence>
<keyword evidence="1" id="KW-0732">Signal</keyword>
<proteinExistence type="predicted"/>
<dbReference type="RefSeq" id="WP_107252303.1">
    <property type="nucleotide sequence ID" value="NZ_PYOC01000001.1"/>
</dbReference>
<evidence type="ECO:0000256" key="1">
    <source>
        <dbReference type="SAM" id="SignalP"/>
    </source>
</evidence>
<feature type="chain" id="PRO_5015399811" description="Rap1a immunity protein domain-containing protein" evidence="1">
    <location>
        <begin position="28"/>
        <end position="132"/>
    </location>
</feature>
<comment type="caution">
    <text evidence="2">The sequence shown here is derived from an EMBL/GenBank/DDBJ whole genome shotgun (WGS) entry which is preliminary data.</text>
</comment>
<protein>
    <recommendedName>
        <fullName evidence="4">Rap1a immunity protein domain-containing protein</fullName>
    </recommendedName>
</protein>
<accession>A0A2T3LE74</accession>
<dbReference type="Proteomes" id="UP000241803">
    <property type="component" value="Unassembled WGS sequence"/>
</dbReference>
<sequence length="132" mass="15169">MKVKVFFSWFQALSLTILLSLSSGLNAESIHKNGHLNFQEFAEICLEGEADARDGAEYEVWCELYLAGYAQALVASKTDDICISQELNWLDKLRWDFVYWYYQNKAKHQNSLASGMLAFFQEKYGCGTNRSE</sequence>
<organism evidence="2 3">
    <name type="scientific">Photobacterium indicum</name>
    <dbReference type="NCBI Taxonomy" id="81447"/>
    <lineage>
        <taxon>Bacteria</taxon>
        <taxon>Pseudomonadati</taxon>
        <taxon>Pseudomonadota</taxon>
        <taxon>Gammaproteobacteria</taxon>
        <taxon>Vibrionales</taxon>
        <taxon>Vibrionaceae</taxon>
        <taxon>Photobacterium</taxon>
    </lineage>
</organism>
<dbReference type="EMBL" id="PYOC01000001">
    <property type="protein sequence ID" value="PSV49681.1"/>
    <property type="molecule type" value="Genomic_DNA"/>
</dbReference>
<name>A0A2T3LE74_9GAMM</name>
<evidence type="ECO:0000313" key="3">
    <source>
        <dbReference type="Proteomes" id="UP000241803"/>
    </source>
</evidence>
<evidence type="ECO:0000313" key="2">
    <source>
        <dbReference type="EMBL" id="PSV49681.1"/>
    </source>
</evidence>
<dbReference type="AlphaFoldDB" id="A0A2T3LE74"/>
<keyword evidence="3" id="KW-1185">Reference proteome</keyword>
<feature type="signal peptide" evidence="1">
    <location>
        <begin position="1"/>
        <end position="27"/>
    </location>
</feature>
<gene>
    <name evidence="2" type="ORF">C9J47_03705</name>
</gene>